<dbReference type="InterPro" id="IPR015424">
    <property type="entry name" value="PyrdxlP-dep_Trfase"/>
</dbReference>
<dbReference type="PIRSF" id="PIRSF000390">
    <property type="entry name" value="PLP_StrS"/>
    <property type="match status" value="1"/>
</dbReference>
<dbReference type="CDD" id="cd00616">
    <property type="entry name" value="AHBA_syn"/>
    <property type="match status" value="1"/>
</dbReference>
<dbReference type="Gene3D" id="3.40.640.10">
    <property type="entry name" value="Type I PLP-dependent aspartate aminotransferase-like (Major domain)"/>
    <property type="match status" value="1"/>
</dbReference>
<evidence type="ECO:0000256" key="7">
    <source>
        <dbReference type="PIRSR" id="PIRSR000390-2"/>
    </source>
</evidence>
<evidence type="ECO:0000256" key="8">
    <source>
        <dbReference type="RuleBase" id="RU004508"/>
    </source>
</evidence>
<dbReference type="PANTHER" id="PTHR30244">
    <property type="entry name" value="TRANSAMINASE"/>
    <property type="match status" value="1"/>
</dbReference>
<dbReference type="GO" id="GO:0008483">
    <property type="term" value="F:transaminase activity"/>
    <property type="evidence" value="ECO:0007669"/>
    <property type="project" value="UniProtKB-KW"/>
</dbReference>
<dbReference type="GO" id="GO:0000271">
    <property type="term" value="P:polysaccharide biosynthetic process"/>
    <property type="evidence" value="ECO:0007669"/>
    <property type="project" value="TreeGrafter"/>
</dbReference>
<dbReference type="PANTHER" id="PTHR30244:SF34">
    <property type="entry name" value="DTDP-4-AMINO-4,6-DIDEOXYGALACTOSE TRANSAMINASE"/>
    <property type="match status" value="1"/>
</dbReference>
<keyword evidence="10" id="KW-1185">Reference proteome</keyword>
<evidence type="ECO:0000256" key="6">
    <source>
        <dbReference type="PIRSR" id="PIRSR000390-1"/>
    </source>
</evidence>
<dbReference type="InterPro" id="IPR015422">
    <property type="entry name" value="PyrdxlP-dep_Trfase_small"/>
</dbReference>
<dbReference type="Gene3D" id="3.90.1150.10">
    <property type="entry name" value="Aspartate Aminotransferase, domain 1"/>
    <property type="match status" value="1"/>
</dbReference>
<dbReference type="InterPro" id="IPR015421">
    <property type="entry name" value="PyrdxlP-dep_Trfase_major"/>
</dbReference>
<evidence type="ECO:0000256" key="2">
    <source>
        <dbReference type="ARBA" id="ARBA00022576"/>
    </source>
</evidence>
<keyword evidence="2 9" id="KW-0032">Aminotransferase</keyword>
<dbReference type="EMBL" id="JABJVM010000003">
    <property type="protein sequence ID" value="MBA3925609.1"/>
    <property type="molecule type" value="Genomic_DNA"/>
</dbReference>
<dbReference type="Pfam" id="PF01041">
    <property type="entry name" value="DegT_DnrJ_EryC1"/>
    <property type="match status" value="1"/>
</dbReference>
<comment type="similarity">
    <text evidence="5 8">Belongs to the DegT/DnrJ/EryC1 family.</text>
</comment>
<gene>
    <name evidence="9" type="ORF">HPK16_04560</name>
</gene>
<feature type="modified residue" description="N6-(pyridoxal phosphate)lysine" evidence="7">
    <location>
        <position position="189"/>
    </location>
</feature>
<comment type="caution">
    <text evidence="9">The sequence shown here is derived from an EMBL/GenBank/DDBJ whole genome shotgun (WGS) entry which is preliminary data.</text>
</comment>
<dbReference type="Proteomes" id="UP000548787">
    <property type="component" value="Unassembled WGS sequence"/>
</dbReference>
<comment type="cofactor">
    <cofactor evidence="1">
        <name>pyridoxal 5'-phosphate</name>
        <dbReference type="ChEBI" id="CHEBI:597326"/>
    </cofactor>
</comment>
<evidence type="ECO:0000256" key="1">
    <source>
        <dbReference type="ARBA" id="ARBA00001933"/>
    </source>
</evidence>
<dbReference type="InterPro" id="IPR000653">
    <property type="entry name" value="DegT/StrS_aminotransferase"/>
</dbReference>
<keyword evidence="3 9" id="KW-0808">Transferase</keyword>
<evidence type="ECO:0000256" key="4">
    <source>
        <dbReference type="ARBA" id="ARBA00022898"/>
    </source>
</evidence>
<evidence type="ECO:0000313" key="9">
    <source>
        <dbReference type="EMBL" id="MBA3925609.1"/>
    </source>
</evidence>
<dbReference type="GO" id="GO:0030170">
    <property type="term" value="F:pyridoxal phosphate binding"/>
    <property type="evidence" value="ECO:0007669"/>
    <property type="project" value="TreeGrafter"/>
</dbReference>
<keyword evidence="4 7" id="KW-0663">Pyridoxal phosphate</keyword>
<feature type="active site" description="Proton acceptor" evidence="6">
    <location>
        <position position="189"/>
    </location>
</feature>
<evidence type="ECO:0000313" key="10">
    <source>
        <dbReference type="Proteomes" id="UP000548787"/>
    </source>
</evidence>
<dbReference type="AlphaFoldDB" id="A0A7W1YFI4"/>
<sequence>MTKIFLSPPHMGGTENQYIQQAFEQNWIAPLGENVDMFETAILDYTAGEHALALSSGTAAIHLALLTMGIGTGDSVFCSTLTFAASANPITYVNATPVFIDSDEETWNMSPEALRLALEDAKTTNNLPKAVIIVHILGLAAKLDKLVAICKEYGVPIIEDAAESLGSTYHGKMTGTFGEMGIFSFNGNKIMTTSGGGMLLTNSNEDREKAFYYATQAKEQAPYYLHLEIGYNYRLSNILAGIGRGQMEVLADHVDKRRAIFDRYSDTLADLEGVSMMPILPDTAPNCWLSAIRLDYSIISKSTKEIVAYMQERDIEARMMWNPLHKQPSFSESRCYQVGEENISEKLFEEVLCLPSGSSMTEAEQARVLEALVEILTA</sequence>
<reference evidence="9 10" key="1">
    <citation type="submission" date="2020-08" db="EMBL/GenBank/DDBJ databases">
        <title>Listeria ohnekaius sp. nov. and Listeria portnoyii sp. nov. isolated from non-agricultural and natural environments.</title>
        <authorList>
            <person name="Weller D."/>
            <person name="Belias A.M."/>
            <person name="Liao J."/>
            <person name="Guo S."/>
            <person name="Orsi R.H."/>
            <person name="Wiedmann M."/>
        </authorList>
    </citation>
    <scope>NUCLEOTIDE SEQUENCE [LARGE SCALE GENOMIC DNA]</scope>
    <source>
        <strain evidence="9 10">FSL W9-0585</strain>
    </source>
</reference>
<dbReference type="SUPFAM" id="SSF53383">
    <property type="entry name" value="PLP-dependent transferases"/>
    <property type="match status" value="1"/>
</dbReference>
<evidence type="ECO:0000256" key="5">
    <source>
        <dbReference type="ARBA" id="ARBA00037999"/>
    </source>
</evidence>
<organism evidence="9 10">
    <name type="scientific">Listeria rustica</name>
    <dbReference type="NCBI Taxonomy" id="2713503"/>
    <lineage>
        <taxon>Bacteria</taxon>
        <taxon>Bacillati</taxon>
        <taxon>Bacillota</taxon>
        <taxon>Bacilli</taxon>
        <taxon>Bacillales</taxon>
        <taxon>Listeriaceae</taxon>
        <taxon>Listeria</taxon>
    </lineage>
</organism>
<proteinExistence type="inferred from homology"/>
<evidence type="ECO:0000256" key="3">
    <source>
        <dbReference type="ARBA" id="ARBA00022679"/>
    </source>
</evidence>
<accession>A0A7W1YFI4</accession>
<protein>
    <submittedName>
        <fullName evidence="9">Aminotransferase class I/II-fold pyridoxal phosphate-dependent enzyme</fullName>
    </submittedName>
</protein>
<name>A0A7W1YFI4_9LIST</name>
<dbReference type="FunFam" id="3.40.640.10:FF:000090">
    <property type="entry name" value="Pyridoxal phosphate-dependent aminotransferase"/>
    <property type="match status" value="1"/>
</dbReference>
<dbReference type="RefSeq" id="WP_181675829.1">
    <property type="nucleotide sequence ID" value="NZ_JABJVM010000003.1"/>
</dbReference>